<dbReference type="HOGENOM" id="CLU_3237048_0_0_9"/>
<accession>G7VTX0</accession>
<reference evidence="2" key="1">
    <citation type="submission" date="2011-11" db="EMBL/GenBank/DDBJ databases">
        <title>Complete sequence of Paenibacillus terrae HPL-003.</title>
        <authorList>
            <person name="Shin S.H."/>
            <person name="Kim S."/>
            <person name="Kim J.Y."/>
        </authorList>
    </citation>
    <scope>NUCLEOTIDE SEQUENCE [LARGE SCALE GENOMIC DNA]</scope>
    <source>
        <strain evidence="2">HPL-003</strain>
    </source>
</reference>
<dbReference type="EMBL" id="CP003107">
    <property type="protein sequence ID" value="AET58180.1"/>
    <property type="molecule type" value="Genomic_DNA"/>
</dbReference>
<organism evidence="1 2">
    <name type="scientific">Paenibacillus terrae (strain HPL-003)</name>
    <dbReference type="NCBI Taxonomy" id="985665"/>
    <lineage>
        <taxon>Bacteria</taxon>
        <taxon>Bacillati</taxon>
        <taxon>Bacillota</taxon>
        <taxon>Bacilli</taxon>
        <taxon>Bacillales</taxon>
        <taxon>Paenibacillaceae</taxon>
        <taxon>Paenibacillus</taxon>
    </lineage>
</organism>
<evidence type="ECO:0000313" key="2">
    <source>
        <dbReference type="Proteomes" id="UP000005876"/>
    </source>
</evidence>
<reference key="2">
    <citation type="submission" date="2011-11" db="EMBL/GenBank/DDBJ databases">
        <authorList>
            <person name="Shin S.H."/>
            <person name="Kim S."/>
            <person name="Kim J.Y."/>
        </authorList>
    </citation>
    <scope>NUCLEOTIDE SEQUENCE</scope>
    <source>
        <strain>HPL-003</strain>
    </source>
</reference>
<sequence length="43" mass="4519">MAGGSSGVGAFAFKKSEEKGLIGGYDVEHQVYADSCNFTEFLA</sequence>
<dbReference type="AlphaFoldDB" id="G7VTX0"/>
<dbReference type="Proteomes" id="UP000005876">
    <property type="component" value="Chromosome"/>
</dbReference>
<name>G7VTX0_PAETH</name>
<evidence type="ECO:0000313" key="1">
    <source>
        <dbReference type="EMBL" id="AET58180.1"/>
    </source>
</evidence>
<protein>
    <submittedName>
        <fullName evidence="1">Uncharacterized protein</fullName>
    </submittedName>
</protein>
<dbReference type="KEGG" id="pta:HPL003_07085"/>
<reference evidence="1 2" key="3">
    <citation type="journal article" date="2012" name="J. Bacteriol.">
        <title>Genome Sequence of Paenibacillus terrae HPL-003, a Xylanase-Producing Bacterium Isolated from Soil Found in Forest Residue.</title>
        <authorList>
            <person name="Shin S.H."/>
            <person name="Kim S."/>
            <person name="Kim J.Y."/>
            <person name="Song H.Y."/>
            <person name="Cho S.J."/>
            <person name="Kim D.R."/>
            <person name="Lee K.I."/>
            <person name="Lim H.K."/>
            <person name="Park N.J."/>
            <person name="Hwang I.T."/>
            <person name="Yang K.S."/>
        </authorList>
    </citation>
    <scope>NUCLEOTIDE SEQUENCE [LARGE SCALE GENOMIC DNA]</scope>
    <source>
        <strain evidence="1 2">HPL-003</strain>
    </source>
</reference>
<proteinExistence type="predicted"/>
<gene>
    <name evidence="1" type="ordered locus">HPL003_07085</name>
</gene>